<dbReference type="PANTHER" id="PTHR38686">
    <property type="entry name" value="APOLIPOPROTEIN N-ACYLTRANSFERASE"/>
    <property type="match status" value="1"/>
</dbReference>
<evidence type="ECO:0000313" key="11">
    <source>
        <dbReference type="Proteomes" id="UP000239239"/>
    </source>
</evidence>
<dbReference type="PANTHER" id="PTHR38686:SF1">
    <property type="entry name" value="APOLIPOPROTEIN N-ACYLTRANSFERASE"/>
    <property type="match status" value="1"/>
</dbReference>
<dbReference type="UniPathway" id="UPA00666"/>
<dbReference type="Proteomes" id="UP000239239">
    <property type="component" value="Unassembled WGS sequence"/>
</dbReference>
<dbReference type="EC" id="2.3.1.269" evidence="9"/>
<comment type="similarity">
    <text evidence="2 9">Belongs to the CN hydrolase family. Apolipoprotein N-acyltransferase subfamily.</text>
</comment>
<comment type="catalytic activity">
    <reaction evidence="9">
        <text>N-terminal S-1,2-diacyl-sn-glyceryl-L-cysteinyl-[lipoprotein] + a glycerophospholipid = N-acyl-S-1,2-diacyl-sn-glyceryl-L-cysteinyl-[lipoprotein] + a 2-acyl-sn-glycero-3-phospholipid + H(+)</text>
        <dbReference type="Rhea" id="RHEA:48228"/>
        <dbReference type="Rhea" id="RHEA-COMP:14681"/>
        <dbReference type="Rhea" id="RHEA-COMP:14684"/>
        <dbReference type="ChEBI" id="CHEBI:15378"/>
        <dbReference type="ChEBI" id="CHEBI:136912"/>
        <dbReference type="ChEBI" id="CHEBI:140656"/>
        <dbReference type="ChEBI" id="CHEBI:140657"/>
        <dbReference type="ChEBI" id="CHEBI:140660"/>
        <dbReference type="EC" id="2.3.1.269"/>
    </reaction>
</comment>
<evidence type="ECO:0000256" key="3">
    <source>
        <dbReference type="ARBA" id="ARBA00022475"/>
    </source>
</evidence>
<evidence type="ECO:0000256" key="2">
    <source>
        <dbReference type="ARBA" id="ARBA00010065"/>
    </source>
</evidence>
<proteinExistence type="inferred from homology"/>
<comment type="caution">
    <text evidence="10">The sequence shown here is derived from an EMBL/GenBank/DDBJ whole genome shotgun (WGS) entry which is preliminary data.</text>
</comment>
<dbReference type="EMBL" id="PQWY01000011">
    <property type="protein sequence ID" value="PPK30828.1"/>
    <property type="molecule type" value="Genomic_DNA"/>
</dbReference>
<keyword evidence="8 9" id="KW-0012">Acyltransferase</keyword>
<accession>A0A2S6F059</accession>
<keyword evidence="3 9" id="KW-1003">Cell membrane</keyword>
<gene>
    <name evidence="9 10" type="primary">lnt</name>
    <name evidence="10" type="ORF">C3928_06755</name>
</gene>
<evidence type="ECO:0000256" key="5">
    <source>
        <dbReference type="ARBA" id="ARBA00022692"/>
    </source>
</evidence>
<name>A0A2S6F059_LEGPN</name>
<evidence type="ECO:0000256" key="9">
    <source>
        <dbReference type="HAMAP-Rule" id="MF_01148"/>
    </source>
</evidence>
<comment type="pathway">
    <text evidence="9">Protein modification; lipoprotein biosynthesis (N-acyl transfer).</text>
</comment>
<evidence type="ECO:0000256" key="7">
    <source>
        <dbReference type="ARBA" id="ARBA00023136"/>
    </source>
</evidence>
<feature type="transmembrane region" description="Helical" evidence="9">
    <location>
        <begin position="23"/>
        <end position="54"/>
    </location>
</feature>
<evidence type="ECO:0000256" key="4">
    <source>
        <dbReference type="ARBA" id="ARBA00022679"/>
    </source>
</evidence>
<keyword evidence="5 9" id="KW-0812">Transmembrane</keyword>
<evidence type="ECO:0000256" key="8">
    <source>
        <dbReference type="ARBA" id="ARBA00023315"/>
    </source>
</evidence>
<feature type="transmembrane region" description="Helical" evidence="9">
    <location>
        <begin position="487"/>
        <end position="505"/>
    </location>
</feature>
<dbReference type="Gene3D" id="3.60.110.10">
    <property type="entry name" value="Carbon-nitrogen hydrolase"/>
    <property type="match status" value="1"/>
</dbReference>
<dbReference type="Pfam" id="PF20154">
    <property type="entry name" value="LNT_N"/>
    <property type="match status" value="1"/>
</dbReference>
<sequence length="511" mass="57430">MKQAALTHSTIIHTSTLNQYSKFVAVFLAGLLAPLGFAPFHLPGLTIVSLAILFSEVLQCTVKQGFTLGFFYGLGYFGFGVSWVIISIHDYGQLDYLLAGIITLLFIMYLSLFPGIVGYLFKLLSPKCNLLTRMLLFSTLWCLSEFIRSKLFTGFPWLLIGVTQIDTPLRYIAPVVGVYGLGLLCSFLSTLLVLIIKDNTIKRYYYLSIFILILITPSLGKSVHWTEIKKEPISVGAIQPNLSMRDKWDETLFWNLLKYYENKTDKLLGKNLIVLPESAIPLPASYVEDYLQKLHEKALKAKSSLILGILQPTNHDETNFYNSIISLGEATGAYIKRQLVPFGEYIPKPFIPINRWLNLPEPNVIPGRSNQPLINIANHPIASLICYEIAYPNILRSQMPAAQWIVSISDNGWFGHSLASYQQLQMAQMLSLLTGRYQILVNNDGLSSVINDHGAIVEGLPAFNSGILQTDIFPANGITPWIIWSDYPAFIFCSIFALFVSFLNIKRFTEK</sequence>
<feature type="transmembrane region" description="Helical" evidence="9">
    <location>
        <begin position="98"/>
        <end position="121"/>
    </location>
</feature>
<dbReference type="InterPro" id="IPR003010">
    <property type="entry name" value="C-N_Hydrolase"/>
</dbReference>
<comment type="function">
    <text evidence="9">Catalyzes the phospholipid dependent N-acylation of the N-terminal cysteine of apolipoprotein, the last step in lipoprotein maturation.</text>
</comment>
<dbReference type="OrthoDB" id="9804277at2"/>
<dbReference type="GO" id="GO:0016410">
    <property type="term" value="F:N-acyltransferase activity"/>
    <property type="evidence" value="ECO:0007669"/>
    <property type="project" value="UniProtKB-UniRule"/>
</dbReference>
<dbReference type="InterPro" id="IPR045378">
    <property type="entry name" value="LNT_N"/>
</dbReference>
<protein>
    <recommendedName>
        <fullName evidence="9">Apolipoprotein N-acyltransferase</fullName>
        <shortName evidence="9">ALP N-acyltransferase</shortName>
        <ecNumber evidence="9">2.3.1.269</ecNumber>
    </recommendedName>
</protein>
<feature type="transmembrane region" description="Helical" evidence="9">
    <location>
        <begin position="66"/>
        <end position="86"/>
    </location>
</feature>
<dbReference type="RefSeq" id="WP_027226861.1">
    <property type="nucleotide sequence ID" value="NZ_CP017601.1"/>
</dbReference>
<dbReference type="SUPFAM" id="SSF56317">
    <property type="entry name" value="Carbon-nitrogen hydrolase"/>
    <property type="match status" value="1"/>
</dbReference>
<dbReference type="GO" id="GO:0042158">
    <property type="term" value="P:lipoprotein biosynthetic process"/>
    <property type="evidence" value="ECO:0007669"/>
    <property type="project" value="UniProtKB-UniRule"/>
</dbReference>
<dbReference type="CDD" id="cd07571">
    <property type="entry name" value="ALP_N-acyl_transferase"/>
    <property type="match status" value="1"/>
</dbReference>
<feature type="transmembrane region" description="Helical" evidence="9">
    <location>
        <begin position="203"/>
        <end position="220"/>
    </location>
</feature>
<dbReference type="Pfam" id="PF00795">
    <property type="entry name" value="CN_hydrolase"/>
    <property type="match status" value="1"/>
</dbReference>
<evidence type="ECO:0000256" key="6">
    <source>
        <dbReference type="ARBA" id="ARBA00022989"/>
    </source>
</evidence>
<evidence type="ECO:0000256" key="1">
    <source>
        <dbReference type="ARBA" id="ARBA00004651"/>
    </source>
</evidence>
<dbReference type="GO" id="GO:0005886">
    <property type="term" value="C:plasma membrane"/>
    <property type="evidence" value="ECO:0007669"/>
    <property type="project" value="UniProtKB-SubCell"/>
</dbReference>
<keyword evidence="6 9" id="KW-1133">Transmembrane helix</keyword>
<organism evidence="10 11">
    <name type="scientific">Legionella pneumophila</name>
    <dbReference type="NCBI Taxonomy" id="446"/>
    <lineage>
        <taxon>Bacteria</taxon>
        <taxon>Pseudomonadati</taxon>
        <taxon>Pseudomonadota</taxon>
        <taxon>Gammaproteobacteria</taxon>
        <taxon>Legionellales</taxon>
        <taxon>Legionellaceae</taxon>
        <taxon>Legionella</taxon>
    </lineage>
</organism>
<comment type="subcellular location">
    <subcellularLocation>
        <location evidence="1 9">Cell membrane</location>
        <topology evidence="1 9">Multi-pass membrane protein</topology>
    </subcellularLocation>
</comment>
<dbReference type="InterPro" id="IPR036526">
    <property type="entry name" value="C-N_Hydrolase_sf"/>
</dbReference>
<evidence type="ECO:0000313" key="10">
    <source>
        <dbReference type="EMBL" id="PPK30828.1"/>
    </source>
</evidence>
<dbReference type="PROSITE" id="PS50263">
    <property type="entry name" value="CN_HYDROLASE"/>
    <property type="match status" value="1"/>
</dbReference>
<dbReference type="AlphaFoldDB" id="A0A2S6F059"/>
<keyword evidence="4 9" id="KW-0808">Transferase</keyword>
<dbReference type="HAMAP" id="MF_01148">
    <property type="entry name" value="Lnt"/>
    <property type="match status" value="1"/>
</dbReference>
<keyword evidence="7 9" id="KW-0472">Membrane</keyword>
<feature type="transmembrane region" description="Helical" evidence="9">
    <location>
        <begin position="171"/>
        <end position="196"/>
    </location>
</feature>
<dbReference type="NCBIfam" id="TIGR00546">
    <property type="entry name" value="lnt"/>
    <property type="match status" value="1"/>
</dbReference>
<keyword evidence="10" id="KW-0449">Lipoprotein</keyword>
<reference evidence="10 11" key="1">
    <citation type="submission" date="2018-02" db="EMBL/GenBank/DDBJ databases">
        <title>Draft genome sequences of four Legionella pneumophila clinical strains isolated in Ontario.</title>
        <authorList>
            <person name="Fortuna A."/>
            <person name="Ramnarine R."/>
            <person name="Li A."/>
            <person name="Frantz C."/>
            <person name="Mallo G."/>
        </authorList>
    </citation>
    <scope>NUCLEOTIDE SEQUENCE [LARGE SCALE GENOMIC DNA]</scope>
    <source>
        <strain evidence="10 11">LG61</strain>
    </source>
</reference>
<dbReference type="InterPro" id="IPR004563">
    <property type="entry name" value="Apolipo_AcylTrfase"/>
</dbReference>